<dbReference type="EC" id="2.7.7.65" evidence="2"/>
<comment type="caution">
    <text evidence="7">The sequence shown here is derived from an EMBL/GenBank/DDBJ whole genome shotgun (WGS) entry which is preliminary data.</text>
</comment>
<dbReference type="Gene3D" id="6.10.340.10">
    <property type="match status" value="1"/>
</dbReference>
<gene>
    <name evidence="7" type="ORF">F0238_15750</name>
</gene>
<dbReference type="InterPro" id="IPR050469">
    <property type="entry name" value="Diguanylate_Cyclase"/>
</dbReference>
<dbReference type="SUPFAM" id="SSF55073">
    <property type="entry name" value="Nucleotide cyclase"/>
    <property type="match status" value="1"/>
</dbReference>
<dbReference type="FunFam" id="3.30.70.270:FF:000001">
    <property type="entry name" value="Diguanylate cyclase domain protein"/>
    <property type="match status" value="1"/>
</dbReference>
<evidence type="ECO:0000256" key="1">
    <source>
        <dbReference type="ARBA" id="ARBA00001946"/>
    </source>
</evidence>
<dbReference type="PANTHER" id="PTHR45138">
    <property type="entry name" value="REGULATORY COMPONENTS OF SENSORY TRANSDUCTION SYSTEM"/>
    <property type="match status" value="1"/>
</dbReference>
<dbReference type="SUPFAM" id="SSF158472">
    <property type="entry name" value="HAMP domain-like"/>
    <property type="match status" value="1"/>
</dbReference>
<proteinExistence type="predicted"/>
<dbReference type="InterPro" id="IPR003660">
    <property type="entry name" value="HAMP_dom"/>
</dbReference>
<dbReference type="RefSeq" id="WP_171353137.1">
    <property type="nucleotide sequence ID" value="NZ_VTXP01000008.1"/>
</dbReference>
<organism evidence="7 8">
    <name type="scientific">Vibrio coralliilyticus</name>
    <dbReference type="NCBI Taxonomy" id="190893"/>
    <lineage>
        <taxon>Bacteria</taxon>
        <taxon>Pseudomonadati</taxon>
        <taxon>Pseudomonadota</taxon>
        <taxon>Gammaproteobacteria</taxon>
        <taxon>Vibrionales</taxon>
        <taxon>Vibrionaceae</taxon>
        <taxon>Vibrio</taxon>
    </lineage>
</organism>
<dbReference type="Pfam" id="PF00672">
    <property type="entry name" value="HAMP"/>
    <property type="match status" value="1"/>
</dbReference>
<dbReference type="GO" id="GO:0007165">
    <property type="term" value="P:signal transduction"/>
    <property type="evidence" value="ECO:0007669"/>
    <property type="project" value="InterPro"/>
</dbReference>
<dbReference type="AlphaFoldDB" id="A0AAP7DEG2"/>
<feature type="domain" description="GGDEF" evidence="6">
    <location>
        <begin position="434"/>
        <end position="571"/>
    </location>
</feature>
<sequence>MSAPMNLTPSGFGIRQKITIILLGIIMISLVFTGSLYHYKSQESIEKVVVNHLRTVANNKKMLVYQVLRKYHDRVSLIGSRTQLRRSIQALDSANSPEAHERLIARIDTIITDAQAPMKNIRDIVIVDPQGHVISSTSSQYARHSMMETSLPTEKKAYHIAFSQDDNDQTSLFITQRMMLDRALIGYVVLEMNLNDFAVITNTQFGLGSTEETTLVYKSPSTGSISPIYPESLTLGYDRNTWVNPFVLVRDKDDDISTYRDHRGKEVLAVAYTFKDLNLGLVYKIDYADALGIIGEQKQFLAVASLVTALLGGIAVLLLSRTITKPIIDLTYVAAMIANGDLTQRIRYFTKDELGMLAKAFNQMADKLIDANRVLEQRVSEKTLELFQANETLAKLNRDLELLSLKDALTNIANRRAFDHRLDSEWKRCHRDQTPLALIMMDIDYFKRFNDTLGHGAGDACLKQVAAVLERSAQRGSDLVARYGGEEFAVLLPNTALEEACAVAEKIRTAMTLEHIDHPDSPIASHVTLSMGVGAMVPESNRLPPDYLQAVDAALYLSKDKGRNAISTTLEPRSSAL</sequence>
<feature type="transmembrane region" description="Helical" evidence="4">
    <location>
        <begin position="300"/>
        <end position="319"/>
    </location>
</feature>
<dbReference type="PANTHER" id="PTHR45138:SF9">
    <property type="entry name" value="DIGUANYLATE CYCLASE DGCM-RELATED"/>
    <property type="match status" value="1"/>
</dbReference>
<evidence type="ECO:0000256" key="3">
    <source>
        <dbReference type="ARBA" id="ARBA00034247"/>
    </source>
</evidence>
<name>A0AAP7DEG2_9VIBR</name>
<dbReference type="InterPro" id="IPR043128">
    <property type="entry name" value="Rev_trsase/Diguanyl_cyclase"/>
</dbReference>
<dbReference type="Proteomes" id="UP000576645">
    <property type="component" value="Unassembled WGS sequence"/>
</dbReference>
<dbReference type="EMBL" id="VTXP01000008">
    <property type="protein sequence ID" value="NOJ24191.1"/>
    <property type="molecule type" value="Genomic_DNA"/>
</dbReference>
<dbReference type="SMART" id="SM00304">
    <property type="entry name" value="HAMP"/>
    <property type="match status" value="1"/>
</dbReference>
<dbReference type="CDD" id="cd01949">
    <property type="entry name" value="GGDEF"/>
    <property type="match status" value="1"/>
</dbReference>
<dbReference type="PROSITE" id="PS50887">
    <property type="entry name" value="GGDEF"/>
    <property type="match status" value="1"/>
</dbReference>
<dbReference type="NCBIfam" id="TIGR00254">
    <property type="entry name" value="GGDEF"/>
    <property type="match status" value="1"/>
</dbReference>
<evidence type="ECO:0000313" key="7">
    <source>
        <dbReference type="EMBL" id="NOJ24191.1"/>
    </source>
</evidence>
<accession>A0AAP7DEG2</accession>
<dbReference type="InterPro" id="IPR029787">
    <property type="entry name" value="Nucleotide_cyclase"/>
</dbReference>
<comment type="cofactor">
    <cofactor evidence="1">
        <name>Mg(2+)</name>
        <dbReference type="ChEBI" id="CHEBI:18420"/>
    </cofactor>
</comment>
<feature type="transmembrane region" description="Helical" evidence="4">
    <location>
        <begin position="20"/>
        <end position="39"/>
    </location>
</feature>
<dbReference type="GO" id="GO:1902201">
    <property type="term" value="P:negative regulation of bacterial-type flagellum-dependent cell motility"/>
    <property type="evidence" value="ECO:0007669"/>
    <property type="project" value="TreeGrafter"/>
</dbReference>
<comment type="catalytic activity">
    <reaction evidence="3">
        <text>2 GTP = 3',3'-c-di-GMP + 2 diphosphate</text>
        <dbReference type="Rhea" id="RHEA:24898"/>
        <dbReference type="ChEBI" id="CHEBI:33019"/>
        <dbReference type="ChEBI" id="CHEBI:37565"/>
        <dbReference type="ChEBI" id="CHEBI:58805"/>
        <dbReference type="EC" id="2.7.7.65"/>
    </reaction>
</comment>
<evidence type="ECO:0000256" key="4">
    <source>
        <dbReference type="SAM" id="Phobius"/>
    </source>
</evidence>
<keyword evidence="4" id="KW-0812">Transmembrane</keyword>
<protein>
    <recommendedName>
        <fullName evidence="2">diguanylate cyclase</fullName>
        <ecNumber evidence="2">2.7.7.65</ecNumber>
    </recommendedName>
</protein>
<reference evidence="7 8" key="1">
    <citation type="submission" date="2019-09" db="EMBL/GenBank/DDBJ databases">
        <title>Draft genome sequencing and comparative genomics of hatchery-associated Vibrios.</title>
        <authorList>
            <person name="Kehlet-Delgado H."/>
            <person name="Mueller R.S."/>
        </authorList>
    </citation>
    <scope>NUCLEOTIDE SEQUENCE [LARGE SCALE GENOMIC DNA]</scope>
    <source>
        <strain evidence="7 8">09-121-3</strain>
    </source>
</reference>
<dbReference type="PROSITE" id="PS50885">
    <property type="entry name" value="HAMP"/>
    <property type="match status" value="1"/>
</dbReference>
<dbReference type="CDD" id="cd06225">
    <property type="entry name" value="HAMP"/>
    <property type="match status" value="1"/>
</dbReference>
<dbReference type="SMART" id="SM00267">
    <property type="entry name" value="GGDEF"/>
    <property type="match status" value="1"/>
</dbReference>
<dbReference type="GO" id="GO:0043709">
    <property type="term" value="P:cell adhesion involved in single-species biofilm formation"/>
    <property type="evidence" value="ECO:0007669"/>
    <property type="project" value="TreeGrafter"/>
</dbReference>
<keyword evidence="4" id="KW-0472">Membrane</keyword>
<evidence type="ECO:0000259" key="5">
    <source>
        <dbReference type="PROSITE" id="PS50885"/>
    </source>
</evidence>
<evidence type="ECO:0000313" key="8">
    <source>
        <dbReference type="Proteomes" id="UP000576645"/>
    </source>
</evidence>
<feature type="domain" description="HAMP" evidence="5">
    <location>
        <begin position="321"/>
        <end position="373"/>
    </location>
</feature>
<dbReference type="GO" id="GO:0052621">
    <property type="term" value="F:diguanylate cyclase activity"/>
    <property type="evidence" value="ECO:0007669"/>
    <property type="project" value="UniProtKB-EC"/>
</dbReference>
<keyword evidence="4" id="KW-1133">Transmembrane helix</keyword>
<evidence type="ECO:0000256" key="2">
    <source>
        <dbReference type="ARBA" id="ARBA00012528"/>
    </source>
</evidence>
<dbReference type="GO" id="GO:0005886">
    <property type="term" value="C:plasma membrane"/>
    <property type="evidence" value="ECO:0007669"/>
    <property type="project" value="TreeGrafter"/>
</dbReference>
<dbReference type="Gene3D" id="3.30.70.270">
    <property type="match status" value="1"/>
</dbReference>
<evidence type="ECO:0000259" key="6">
    <source>
        <dbReference type="PROSITE" id="PS50887"/>
    </source>
</evidence>
<dbReference type="InterPro" id="IPR000160">
    <property type="entry name" value="GGDEF_dom"/>
</dbReference>
<dbReference type="Pfam" id="PF00990">
    <property type="entry name" value="GGDEF"/>
    <property type="match status" value="1"/>
</dbReference>